<feature type="transmembrane region" description="Helical" evidence="12">
    <location>
        <begin position="118"/>
        <end position="140"/>
    </location>
</feature>
<dbReference type="Pfam" id="PF00528">
    <property type="entry name" value="BPD_transp_1"/>
    <property type="match status" value="1"/>
</dbReference>
<evidence type="ECO:0000256" key="8">
    <source>
        <dbReference type="ARBA" id="ARBA00022989"/>
    </source>
</evidence>
<evidence type="ECO:0000256" key="3">
    <source>
        <dbReference type="ARBA" id="ARBA00022475"/>
    </source>
</evidence>
<keyword evidence="8 12" id="KW-1133">Transmembrane helix</keyword>
<sequence>MTTTDVTGGTGKAVPTGGANPVDVPLDAVEAETEGVTRGKLVLRRFLRNRLALTGLVILVLLYALSLTSPLFAPWRYDEYDYLSFLQGPSASHWFGTSQIGEDVFAQTMRGLQRSLTIGLLTAAISIVIASVVGACAGYFGGWVDRGLMWVVDLLLVLPSFLIIAVISPALRGSSWILFVLLLGMFAWMITARILRGMTLTLREREFVKAARFMGAPSGLIIRRHILPNMASLMIIDVTITVGSTILLETGLSYFGFGVQPPDVSLGTLIRDGSTAALTTPWLFLFAGGLLVVSVLAVNFIGDGLRDALDPNARRGRKVRHDEDPDVEVERPRTPRARQEEPS</sequence>
<evidence type="ECO:0000256" key="12">
    <source>
        <dbReference type="RuleBase" id="RU363032"/>
    </source>
</evidence>
<reference evidence="15" key="1">
    <citation type="submission" date="2021-04" db="EMBL/GenBank/DDBJ databases">
        <title>Pseudonocardia sp. nov., isolated from sandy soil of mangrove forest.</title>
        <authorList>
            <person name="Zan Z."/>
            <person name="Huang R."/>
            <person name="Liu W."/>
        </authorList>
    </citation>
    <scope>NUCLEOTIDE SEQUENCE</scope>
    <source>
        <strain evidence="15">S2-4</strain>
    </source>
</reference>
<feature type="transmembrane region" description="Helical" evidence="12">
    <location>
        <begin position="233"/>
        <end position="257"/>
    </location>
</feature>
<keyword evidence="7" id="KW-0653">Protein transport</keyword>
<keyword evidence="5 12" id="KW-0812">Transmembrane</keyword>
<dbReference type="SUPFAM" id="SSF161098">
    <property type="entry name" value="MetI-like"/>
    <property type="match status" value="1"/>
</dbReference>
<feature type="transmembrane region" description="Helical" evidence="12">
    <location>
        <begin position="176"/>
        <end position="195"/>
    </location>
</feature>
<dbReference type="Proteomes" id="UP001165283">
    <property type="component" value="Unassembled WGS sequence"/>
</dbReference>
<protein>
    <recommendedName>
        <fullName evidence="11">Oligopeptide transport system permease protein OppC</fullName>
    </recommendedName>
</protein>
<keyword evidence="16" id="KW-1185">Reference proteome</keyword>
<evidence type="ECO:0000313" key="15">
    <source>
        <dbReference type="EMBL" id="MCO1661046.1"/>
    </source>
</evidence>
<evidence type="ECO:0000313" key="16">
    <source>
        <dbReference type="Proteomes" id="UP001165283"/>
    </source>
</evidence>
<dbReference type="EMBL" id="JAGSOV010000105">
    <property type="protein sequence ID" value="MCO1661046.1"/>
    <property type="molecule type" value="Genomic_DNA"/>
</dbReference>
<dbReference type="InterPro" id="IPR035906">
    <property type="entry name" value="MetI-like_sf"/>
</dbReference>
<comment type="subcellular location">
    <subcellularLocation>
        <location evidence="1">Cell inner membrane</location>
        <topology evidence="1">Multi-pass membrane protein</topology>
    </subcellularLocation>
    <subcellularLocation>
        <location evidence="12">Cell membrane</location>
        <topology evidence="12">Multi-pass membrane protein</topology>
    </subcellularLocation>
</comment>
<feature type="domain" description="ABC transmembrane type-1" evidence="14">
    <location>
        <begin position="112"/>
        <end position="302"/>
    </location>
</feature>
<feature type="transmembrane region" description="Helical" evidence="12">
    <location>
        <begin position="51"/>
        <end position="73"/>
    </location>
</feature>
<feature type="region of interest" description="Disordered" evidence="13">
    <location>
        <begin position="313"/>
        <end position="343"/>
    </location>
</feature>
<organism evidence="15 16">
    <name type="scientific">Pseudonocardia humida</name>
    <dbReference type="NCBI Taxonomy" id="2800819"/>
    <lineage>
        <taxon>Bacteria</taxon>
        <taxon>Bacillati</taxon>
        <taxon>Actinomycetota</taxon>
        <taxon>Actinomycetes</taxon>
        <taxon>Pseudonocardiales</taxon>
        <taxon>Pseudonocardiaceae</taxon>
        <taxon>Pseudonocardia</taxon>
    </lineage>
</organism>
<evidence type="ECO:0000256" key="10">
    <source>
        <dbReference type="ARBA" id="ARBA00024202"/>
    </source>
</evidence>
<evidence type="ECO:0000256" key="4">
    <source>
        <dbReference type="ARBA" id="ARBA00022519"/>
    </source>
</evidence>
<dbReference type="InterPro" id="IPR050366">
    <property type="entry name" value="BP-dependent_transpt_permease"/>
</dbReference>
<keyword evidence="4" id="KW-0997">Cell inner membrane</keyword>
<name>A0ABT1ADL8_9PSEU</name>
<dbReference type="Pfam" id="PF12911">
    <property type="entry name" value="OppC_N"/>
    <property type="match status" value="1"/>
</dbReference>
<evidence type="ECO:0000259" key="14">
    <source>
        <dbReference type="PROSITE" id="PS50928"/>
    </source>
</evidence>
<comment type="similarity">
    <text evidence="10">Belongs to the binding-protein-dependent transport system permease family. OppBC subfamily.</text>
</comment>
<dbReference type="Gene3D" id="1.10.3720.10">
    <property type="entry name" value="MetI-like"/>
    <property type="match status" value="1"/>
</dbReference>
<dbReference type="InterPro" id="IPR025966">
    <property type="entry name" value="OppC_N"/>
</dbReference>
<evidence type="ECO:0000256" key="13">
    <source>
        <dbReference type="SAM" id="MobiDB-lite"/>
    </source>
</evidence>
<gene>
    <name evidence="15" type="ORF">KDL28_38965</name>
</gene>
<dbReference type="PROSITE" id="PS50928">
    <property type="entry name" value="ABC_TM1"/>
    <property type="match status" value="1"/>
</dbReference>
<dbReference type="PANTHER" id="PTHR43386:SF2">
    <property type="entry name" value="OLIGOPEPTIDE TRANSPORT SYSTEM PERMEASE PROTEIN OPPC"/>
    <property type="match status" value="1"/>
</dbReference>
<comment type="caution">
    <text evidence="15">The sequence shown here is derived from an EMBL/GenBank/DDBJ whole genome shotgun (WGS) entry which is preliminary data.</text>
</comment>
<keyword evidence="2 12" id="KW-0813">Transport</keyword>
<evidence type="ECO:0000256" key="11">
    <source>
        <dbReference type="ARBA" id="ARBA00072251"/>
    </source>
</evidence>
<keyword evidence="6" id="KW-0571">Peptide transport</keyword>
<feature type="transmembrane region" description="Helical" evidence="12">
    <location>
        <begin position="147"/>
        <end position="170"/>
    </location>
</feature>
<feature type="compositionally biased region" description="Basic and acidic residues" evidence="13">
    <location>
        <begin position="320"/>
        <end position="343"/>
    </location>
</feature>
<evidence type="ECO:0000256" key="5">
    <source>
        <dbReference type="ARBA" id="ARBA00022692"/>
    </source>
</evidence>
<accession>A0ABT1ADL8</accession>
<proteinExistence type="inferred from homology"/>
<dbReference type="RefSeq" id="WP_252446559.1">
    <property type="nucleotide sequence ID" value="NZ_JAGSOV010000105.1"/>
</dbReference>
<evidence type="ECO:0000256" key="6">
    <source>
        <dbReference type="ARBA" id="ARBA00022856"/>
    </source>
</evidence>
<evidence type="ECO:0000256" key="1">
    <source>
        <dbReference type="ARBA" id="ARBA00004429"/>
    </source>
</evidence>
<feature type="transmembrane region" description="Helical" evidence="12">
    <location>
        <begin position="282"/>
        <end position="302"/>
    </location>
</feature>
<evidence type="ECO:0000256" key="7">
    <source>
        <dbReference type="ARBA" id="ARBA00022927"/>
    </source>
</evidence>
<dbReference type="PANTHER" id="PTHR43386">
    <property type="entry name" value="OLIGOPEPTIDE TRANSPORT SYSTEM PERMEASE PROTEIN APPC"/>
    <property type="match status" value="1"/>
</dbReference>
<dbReference type="InterPro" id="IPR000515">
    <property type="entry name" value="MetI-like"/>
</dbReference>
<evidence type="ECO:0000256" key="9">
    <source>
        <dbReference type="ARBA" id="ARBA00023136"/>
    </source>
</evidence>
<evidence type="ECO:0000256" key="2">
    <source>
        <dbReference type="ARBA" id="ARBA00022448"/>
    </source>
</evidence>
<dbReference type="CDD" id="cd06261">
    <property type="entry name" value="TM_PBP2"/>
    <property type="match status" value="1"/>
</dbReference>
<keyword evidence="9 12" id="KW-0472">Membrane</keyword>
<keyword evidence="3" id="KW-1003">Cell membrane</keyword>